<reference evidence="11" key="1">
    <citation type="submission" date="2021-09" db="EMBL/GenBank/DDBJ databases">
        <authorList>
            <consortium name="AG Swart"/>
            <person name="Singh M."/>
            <person name="Singh A."/>
            <person name="Seah K."/>
            <person name="Emmerich C."/>
        </authorList>
    </citation>
    <scope>NUCLEOTIDE SEQUENCE</scope>
    <source>
        <strain evidence="11">ATCC30299</strain>
    </source>
</reference>
<dbReference type="PROSITE" id="PS00211">
    <property type="entry name" value="ABC_TRANSPORTER_1"/>
    <property type="match status" value="1"/>
</dbReference>
<dbReference type="FunFam" id="3.40.50.300:FF:000636">
    <property type="entry name" value="ATP-binding cassette sub-family D member 3"/>
    <property type="match status" value="1"/>
</dbReference>
<dbReference type="Pfam" id="PF00005">
    <property type="entry name" value="ABC_tran"/>
    <property type="match status" value="1"/>
</dbReference>
<dbReference type="SUPFAM" id="SSF52540">
    <property type="entry name" value="P-loop containing nucleoside triphosphate hydrolases"/>
    <property type="match status" value="1"/>
</dbReference>
<keyword evidence="5" id="KW-0547">Nucleotide-binding</keyword>
<dbReference type="InterPro" id="IPR027417">
    <property type="entry name" value="P-loop_NTPase"/>
</dbReference>
<dbReference type="CDD" id="cd03223">
    <property type="entry name" value="ABCD_peroxisomal_ALDP"/>
    <property type="match status" value="1"/>
</dbReference>
<dbReference type="GO" id="GO:0007031">
    <property type="term" value="P:peroxisome organization"/>
    <property type="evidence" value="ECO:0007669"/>
    <property type="project" value="TreeGrafter"/>
</dbReference>
<dbReference type="PANTHER" id="PTHR11384:SF67">
    <property type="entry name" value="ATP-BINDING CASSETTE SUB-FAMILY D MEMBER 1"/>
    <property type="match status" value="1"/>
</dbReference>
<feature type="domain" description="ABC transmembrane type-1" evidence="10">
    <location>
        <begin position="88"/>
        <end position="322"/>
    </location>
</feature>
<protein>
    <recommendedName>
        <fullName evidence="13">ATP-binding cassette sub-family D member 3</fullName>
    </recommendedName>
</protein>
<evidence type="ECO:0000256" key="3">
    <source>
        <dbReference type="ARBA" id="ARBA00022448"/>
    </source>
</evidence>
<name>A0AAU9KA04_9CILI</name>
<dbReference type="GO" id="GO:0015910">
    <property type="term" value="P:long-chain fatty acid import into peroxisome"/>
    <property type="evidence" value="ECO:0007669"/>
    <property type="project" value="TreeGrafter"/>
</dbReference>
<dbReference type="PANTHER" id="PTHR11384">
    <property type="entry name" value="ATP-BINDING CASSETTE, SUB-FAMILY D MEMBER"/>
    <property type="match status" value="1"/>
</dbReference>
<comment type="caution">
    <text evidence="11">The sequence shown here is derived from an EMBL/GenBank/DDBJ whole genome shotgun (WGS) entry which is preliminary data.</text>
</comment>
<evidence type="ECO:0008006" key="13">
    <source>
        <dbReference type="Google" id="ProtNLM"/>
    </source>
</evidence>
<evidence type="ECO:0000256" key="6">
    <source>
        <dbReference type="ARBA" id="ARBA00022840"/>
    </source>
</evidence>
<keyword evidence="12" id="KW-1185">Reference proteome</keyword>
<dbReference type="InterPro" id="IPR036640">
    <property type="entry name" value="ABC1_TM_sf"/>
</dbReference>
<evidence type="ECO:0000256" key="7">
    <source>
        <dbReference type="ARBA" id="ARBA00022989"/>
    </source>
</evidence>
<dbReference type="GO" id="GO:0006635">
    <property type="term" value="P:fatty acid beta-oxidation"/>
    <property type="evidence" value="ECO:0007669"/>
    <property type="project" value="TreeGrafter"/>
</dbReference>
<dbReference type="GO" id="GO:0005524">
    <property type="term" value="F:ATP binding"/>
    <property type="evidence" value="ECO:0007669"/>
    <property type="project" value="UniProtKB-KW"/>
</dbReference>
<evidence type="ECO:0000256" key="1">
    <source>
        <dbReference type="ARBA" id="ARBA00004585"/>
    </source>
</evidence>
<dbReference type="GO" id="GO:0140359">
    <property type="term" value="F:ABC-type transporter activity"/>
    <property type="evidence" value="ECO:0007669"/>
    <property type="project" value="InterPro"/>
</dbReference>
<dbReference type="Gene3D" id="3.40.50.300">
    <property type="entry name" value="P-loop containing nucleotide triphosphate hydrolases"/>
    <property type="match status" value="1"/>
</dbReference>
<evidence type="ECO:0000256" key="5">
    <source>
        <dbReference type="ARBA" id="ARBA00022741"/>
    </source>
</evidence>
<evidence type="ECO:0000313" key="12">
    <source>
        <dbReference type="Proteomes" id="UP001162131"/>
    </source>
</evidence>
<dbReference type="GO" id="GO:0005778">
    <property type="term" value="C:peroxisomal membrane"/>
    <property type="evidence" value="ECO:0007669"/>
    <property type="project" value="UniProtKB-SubCell"/>
</dbReference>
<dbReference type="InterPro" id="IPR011527">
    <property type="entry name" value="ABC1_TM_dom"/>
</dbReference>
<comment type="subcellular location">
    <subcellularLocation>
        <location evidence="1">Peroxisome membrane</location>
        <topology evidence="1">Multi-pass membrane protein</topology>
    </subcellularLocation>
</comment>
<evidence type="ECO:0000313" key="11">
    <source>
        <dbReference type="EMBL" id="CAG9333986.1"/>
    </source>
</evidence>
<organism evidence="11 12">
    <name type="scientific">Blepharisma stoltei</name>
    <dbReference type="NCBI Taxonomy" id="1481888"/>
    <lineage>
        <taxon>Eukaryota</taxon>
        <taxon>Sar</taxon>
        <taxon>Alveolata</taxon>
        <taxon>Ciliophora</taxon>
        <taxon>Postciliodesmatophora</taxon>
        <taxon>Heterotrichea</taxon>
        <taxon>Heterotrichida</taxon>
        <taxon>Blepharismidae</taxon>
        <taxon>Blepharisma</taxon>
    </lineage>
</organism>
<evidence type="ECO:0000256" key="2">
    <source>
        <dbReference type="ARBA" id="ARBA00008575"/>
    </source>
</evidence>
<dbReference type="InterPro" id="IPR050835">
    <property type="entry name" value="ABC_transporter_sub-D"/>
</dbReference>
<dbReference type="GO" id="GO:0042760">
    <property type="term" value="P:very long-chain fatty acid catabolic process"/>
    <property type="evidence" value="ECO:0007669"/>
    <property type="project" value="TreeGrafter"/>
</dbReference>
<feature type="domain" description="ABC transporter" evidence="9">
    <location>
        <begin position="434"/>
        <end position="647"/>
    </location>
</feature>
<dbReference type="AlphaFoldDB" id="A0AAU9KA04"/>
<dbReference type="SMART" id="SM00382">
    <property type="entry name" value="AAA"/>
    <property type="match status" value="1"/>
</dbReference>
<dbReference type="GO" id="GO:0016887">
    <property type="term" value="F:ATP hydrolysis activity"/>
    <property type="evidence" value="ECO:0007669"/>
    <property type="project" value="InterPro"/>
</dbReference>
<evidence type="ECO:0000259" key="9">
    <source>
        <dbReference type="PROSITE" id="PS50893"/>
    </source>
</evidence>
<evidence type="ECO:0000256" key="8">
    <source>
        <dbReference type="ARBA" id="ARBA00023136"/>
    </source>
</evidence>
<keyword evidence="4" id="KW-0812">Transmembrane</keyword>
<dbReference type="Proteomes" id="UP001162131">
    <property type="component" value="Unassembled WGS sequence"/>
</dbReference>
<evidence type="ECO:0000256" key="4">
    <source>
        <dbReference type="ARBA" id="ARBA00022692"/>
    </source>
</evidence>
<dbReference type="Gene3D" id="1.20.1560.10">
    <property type="entry name" value="ABC transporter type 1, transmembrane domain"/>
    <property type="match status" value="1"/>
</dbReference>
<dbReference type="InterPro" id="IPR003593">
    <property type="entry name" value="AAA+_ATPase"/>
</dbReference>
<comment type="similarity">
    <text evidence="2">Belongs to the ABC transporter superfamily. ABCD family. Peroxisomal fatty acyl CoA transporter (TC 3.A.1.203) subfamily.</text>
</comment>
<dbReference type="GO" id="GO:0005324">
    <property type="term" value="F:long-chain fatty acid transmembrane transporter activity"/>
    <property type="evidence" value="ECO:0007669"/>
    <property type="project" value="TreeGrafter"/>
</dbReference>
<keyword evidence="3" id="KW-0813">Transport</keyword>
<dbReference type="SUPFAM" id="SSF90123">
    <property type="entry name" value="ABC transporter transmembrane region"/>
    <property type="match status" value="1"/>
</dbReference>
<sequence>MSLDRHILSFLRALVSSRERKVATAGVVIGILYLLNWSQRKTSAKISLGHRSKKSNKGTVDLEFFKRIIELIKIVVPSWRSLEMFNLVLLSALLIARTLLSISISSVNGRIVKAIVTRDFNLFMKRIIQLAMFAIPASMVNSGLDYLNHKLAIQFRAKMAYYLNQKYLTGLIYYQMSNLDNRIANPDQRFTQDIDKWASCLSNLYSNITKPCLDIFLFSRKLSDLVGAEGPIFIIGWYFLSGIIIKFITPPFGLLTAQEQQNEGLYRACQSDLVNHSEEIAFYRGNDWEKRRINNTLDKIVKHINDILTKRFFMGTFDSMLVKYGATMTSYGVLGLPVFGPNREKYFARIGNDPSSITRDYIRNSSLLINLAKAIGRLVVSYKDLQSLAGYTTLIHEAKVVLEDLANGKYQRTMMEGAVYDQKSRGTYIIADYIKFENVPVVSPNGDLLIERLSFTIKPGMHTFIQGPNGCGKSSLFRILGELWPLFSGTVYKPPMEQLFYIPQRPYLPHGSLREQIIYPHSREQMEKLGYNDEYLENLMRIVRLEDIIEKRGGFEQVEDWNDTLSGGQKQKVAMCRLLYHKPKFAILDECTSAVSMDVEGSIYQHYKDNGITLITVSHRESLLKYHNHILKFDGEGGWNFYTILPDS</sequence>
<keyword evidence="8" id="KW-0472">Membrane</keyword>
<dbReference type="Pfam" id="PF06472">
    <property type="entry name" value="ABC_membrane_2"/>
    <property type="match status" value="1"/>
</dbReference>
<proteinExistence type="inferred from homology"/>
<dbReference type="EMBL" id="CAJZBQ010000057">
    <property type="protein sequence ID" value="CAG9333986.1"/>
    <property type="molecule type" value="Genomic_DNA"/>
</dbReference>
<dbReference type="PROSITE" id="PS50929">
    <property type="entry name" value="ABC_TM1F"/>
    <property type="match status" value="1"/>
</dbReference>
<evidence type="ECO:0000259" key="10">
    <source>
        <dbReference type="PROSITE" id="PS50929"/>
    </source>
</evidence>
<keyword evidence="7" id="KW-1133">Transmembrane helix</keyword>
<keyword evidence="6" id="KW-0067">ATP-binding</keyword>
<accession>A0AAU9KA04</accession>
<dbReference type="InterPro" id="IPR003439">
    <property type="entry name" value="ABC_transporter-like_ATP-bd"/>
</dbReference>
<dbReference type="PROSITE" id="PS50893">
    <property type="entry name" value="ABC_TRANSPORTER_2"/>
    <property type="match status" value="1"/>
</dbReference>
<dbReference type="InterPro" id="IPR017871">
    <property type="entry name" value="ABC_transporter-like_CS"/>
</dbReference>
<gene>
    <name evidence="11" type="ORF">BSTOLATCC_MIC59792</name>
</gene>